<proteinExistence type="inferred from homology"/>
<dbReference type="PANTHER" id="PTHR43690:SF18">
    <property type="entry name" value="INSULIN-DEGRADING ENZYME-RELATED"/>
    <property type="match status" value="1"/>
</dbReference>
<keyword evidence="7" id="KW-0482">Metalloprotease</keyword>
<comment type="similarity">
    <text evidence="2 8">Belongs to the peptidase M16 family.</text>
</comment>
<feature type="coiled-coil region" evidence="9">
    <location>
        <begin position="348"/>
        <end position="375"/>
    </location>
</feature>
<dbReference type="SUPFAM" id="SSF63411">
    <property type="entry name" value="LuxS/MPP-like metallohydrolase"/>
    <property type="match status" value="4"/>
</dbReference>
<dbReference type="WBParaSite" id="nRc.2.0.1.t27571-RA">
    <property type="protein sequence ID" value="nRc.2.0.1.t27571-RA"/>
    <property type="gene ID" value="nRc.2.0.1.g27571"/>
</dbReference>
<evidence type="ECO:0000256" key="10">
    <source>
        <dbReference type="SAM" id="SignalP"/>
    </source>
</evidence>
<dbReference type="Pfam" id="PF16187">
    <property type="entry name" value="Peptidase_M16_M"/>
    <property type="match status" value="1"/>
</dbReference>
<sequence>MNRSQVLSFILATLLVIKFTESYVLKEADENQDVAVHNLVKRDWDWNRNNNYNNDQYRREQERREQERLYVCFWRTMFDLSINFRSIVYPAVHRFSAEILFTANAPRRIPIFASIGSFCFRHCKIMASGLDVACAIISIALLNLLEAAQSTGNVTLLDDCKDNGNTGCFNVEDMIDTVFYNISKSPSDIDRSYIGLKLKNGMQILLISEPNSTMSAATLSVLTGYQNSPREYMGMAHFVEHMLFQGTEKYPDVNHFASFIRQNGGDKNAYTNDDRTFYYFDLPSDKFIDGLDIWAQFFISPLFEKSTVDNEMIAVQSEFDMASGMDMNRHSMILNNLVDDSQFIPFGLGNFETLAEAASENNSSLNEEAKKFFREHYSANLMSLVVLTPYSFEKMIQVVVPMFSQVKNKNLTLASWPSAFYNAPKFVAKEIRMESVQNLQALILNFPLPVDLVEHRHKLCSEYIFRLLKDTKEGSFNDRMKKIGLIDYVYTTQFDIRGSSMFRIAYELTDLGFENTTEVVKLFFAYIEALKKKMDMKWLNDEIKAIKRNKFLLLAKESPLETVQRIINNLVNGATLEDAVDDDLMINEAFDQAFHSKILSYINPENMNMAILGEDMGDLEREEKYFGTKYTIKNISKALLNELQQQNPINEDDINFTKENQYVPHNLQILDNPIRNQSRQQPEVIFTDSKIRVWYSKDTSFHGPQTFCAIVIRSKMPGTNLDDHAAFQLFKSILYEKIDDQLTDAKEAGYNIDVKIDNHNALSLTVKGYSEKIDKVAVALAEACSNIQLNDESFLNKKHYHLDTLDYEPTVVTQYYEYFLKDFLLKNNKPAEQIKNSTINLELSNLLGFLSKYFANMQIETFIHTGDLDEEASVDIARKFYEVIERKWNSSPLGANDFNPNQSAFLKTMLVNINDSKEWQARYGVKCKSSSLLDINHFTILIIGPHNPAYVESKIDALVEKLPQNLINMTESSFDEMKNSLKNKYMEEKASLFDRGGEFWTEIEGPAKLFDRKKLLVDEIGSISKEDLILFVEKNMQAQKAKLSLHFLMEEKD</sequence>
<keyword evidence="9" id="KW-0175">Coiled coil</keyword>
<evidence type="ECO:0000256" key="2">
    <source>
        <dbReference type="ARBA" id="ARBA00007261"/>
    </source>
</evidence>
<comment type="cofactor">
    <cofactor evidence="1">
        <name>Zn(2+)</name>
        <dbReference type="ChEBI" id="CHEBI:29105"/>
    </cofactor>
</comment>
<evidence type="ECO:0000259" key="11">
    <source>
        <dbReference type="Pfam" id="PF00675"/>
    </source>
</evidence>
<dbReference type="FunFam" id="3.30.830.10:FF:000012">
    <property type="entry name" value="Protease 3"/>
    <property type="match status" value="1"/>
</dbReference>
<dbReference type="AlphaFoldDB" id="A0A915JNP9"/>
<dbReference type="Pfam" id="PF00675">
    <property type="entry name" value="Peptidase_M16"/>
    <property type="match status" value="1"/>
</dbReference>
<evidence type="ECO:0000256" key="5">
    <source>
        <dbReference type="ARBA" id="ARBA00022801"/>
    </source>
</evidence>
<evidence type="ECO:0000259" key="13">
    <source>
        <dbReference type="Pfam" id="PF16187"/>
    </source>
</evidence>
<keyword evidence="6" id="KW-0862">Zinc</keyword>
<feature type="chain" id="PRO_5036803308" evidence="10">
    <location>
        <begin position="23"/>
        <end position="1053"/>
    </location>
</feature>
<feature type="domain" description="Peptidase M16 C-terminal" evidence="12">
    <location>
        <begin position="367"/>
        <end position="540"/>
    </location>
</feature>
<evidence type="ECO:0000313" key="15">
    <source>
        <dbReference type="WBParaSite" id="nRc.2.0.1.t27571-RA"/>
    </source>
</evidence>
<keyword evidence="10" id="KW-0732">Signal</keyword>
<keyword evidence="3" id="KW-0645">Protease</keyword>
<feature type="signal peptide" evidence="10">
    <location>
        <begin position="1"/>
        <end position="22"/>
    </location>
</feature>
<dbReference type="PROSITE" id="PS00143">
    <property type="entry name" value="INSULINASE"/>
    <property type="match status" value="1"/>
</dbReference>
<organism evidence="14 15">
    <name type="scientific">Romanomermis culicivorax</name>
    <name type="common">Nematode worm</name>
    <dbReference type="NCBI Taxonomy" id="13658"/>
    <lineage>
        <taxon>Eukaryota</taxon>
        <taxon>Metazoa</taxon>
        <taxon>Ecdysozoa</taxon>
        <taxon>Nematoda</taxon>
        <taxon>Enoplea</taxon>
        <taxon>Dorylaimia</taxon>
        <taxon>Mermithida</taxon>
        <taxon>Mermithoidea</taxon>
        <taxon>Mermithidae</taxon>
        <taxon>Romanomermis</taxon>
    </lineage>
</organism>
<reference evidence="15" key="1">
    <citation type="submission" date="2022-11" db="UniProtKB">
        <authorList>
            <consortium name="WormBaseParasite"/>
        </authorList>
    </citation>
    <scope>IDENTIFICATION</scope>
</reference>
<dbReference type="GO" id="GO:0046872">
    <property type="term" value="F:metal ion binding"/>
    <property type="evidence" value="ECO:0007669"/>
    <property type="project" value="UniProtKB-KW"/>
</dbReference>
<feature type="domain" description="Peptidase M16 N-terminal" evidence="11">
    <location>
        <begin position="204"/>
        <end position="326"/>
    </location>
</feature>
<dbReference type="InterPro" id="IPR050626">
    <property type="entry name" value="Peptidase_M16"/>
</dbReference>
<evidence type="ECO:0000256" key="6">
    <source>
        <dbReference type="ARBA" id="ARBA00022833"/>
    </source>
</evidence>
<dbReference type="PANTHER" id="PTHR43690">
    <property type="entry name" value="NARDILYSIN"/>
    <property type="match status" value="1"/>
</dbReference>
<evidence type="ECO:0000313" key="14">
    <source>
        <dbReference type="Proteomes" id="UP000887565"/>
    </source>
</evidence>
<accession>A0A915JNP9</accession>
<dbReference type="Pfam" id="PF05193">
    <property type="entry name" value="Peptidase_M16_C"/>
    <property type="match status" value="1"/>
</dbReference>
<keyword evidence="14" id="KW-1185">Reference proteome</keyword>
<dbReference type="Gene3D" id="3.30.830.10">
    <property type="entry name" value="Metalloenzyme, LuxS/M16 peptidase-like"/>
    <property type="match status" value="4"/>
</dbReference>
<evidence type="ECO:0000256" key="3">
    <source>
        <dbReference type="ARBA" id="ARBA00022670"/>
    </source>
</evidence>
<protein>
    <submittedName>
        <fullName evidence="15">Uncharacterized protein</fullName>
    </submittedName>
</protein>
<dbReference type="InterPro" id="IPR032632">
    <property type="entry name" value="Peptidase_M16_M"/>
</dbReference>
<evidence type="ECO:0000256" key="8">
    <source>
        <dbReference type="RuleBase" id="RU004447"/>
    </source>
</evidence>
<dbReference type="InterPro" id="IPR011765">
    <property type="entry name" value="Pept_M16_N"/>
</dbReference>
<keyword evidence="5" id="KW-0378">Hydrolase</keyword>
<dbReference type="GO" id="GO:0006508">
    <property type="term" value="P:proteolysis"/>
    <property type="evidence" value="ECO:0007669"/>
    <property type="project" value="UniProtKB-KW"/>
</dbReference>
<keyword evidence="4" id="KW-0479">Metal-binding</keyword>
<name>A0A915JNP9_ROMCU</name>
<evidence type="ECO:0000256" key="9">
    <source>
        <dbReference type="SAM" id="Coils"/>
    </source>
</evidence>
<evidence type="ECO:0000256" key="7">
    <source>
        <dbReference type="ARBA" id="ARBA00023049"/>
    </source>
</evidence>
<evidence type="ECO:0000256" key="1">
    <source>
        <dbReference type="ARBA" id="ARBA00001947"/>
    </source>
</evidence>
<dbReference type="InterPro" id="IPR001431">
    <property type="entry name" value="Pept_M16_Zn_BS"/>
</dbReference>
<dbReference type="OMA" id="ATERECK"/>
<evidence type="ECO:0000256" key="4">
    <source>
        <dbReference type="ARBA" id="ARBA00022723"/>
    </source>
</evidence>
<evidence type="ECO:0000259" key="12">
    <source>
        <dbReference type="Pfam" id="PF05193"/>
    </source>
</evidence>
<dbReference type="Proteomes" id="UP000887565">
    <property type="component" value="Unplaced"/>
</dbReference>
<dbReference type="GO" id="GO:0004222">
    <property type="term" value="F:metalloendopeptidase activity"/>
    <property type="evidence" value="ECO:0007669"/>
    <property type="project" value="InterPro"/>
</dbReference>
<feature type="domain" description="Peptidase M16 middle/third" evidence="13">
    <location>
        <begin position="555"/>
        <end position="800"/>
    </location>
</feature>
<dbReference type="InterPro" id="IPR011249">
    <property type="entry name" value="Metalloenz_LuxS/M16"/>
</dbReference>
<dbReference type="InterPro" id="IPR007863">
    <property type="entry name" value="Peptidase_M16_C"/>
</dbReference>